<evidence type="ECO:0000256" key="3">
    <source>
        <dbReference type="ARBA" id="ARBA00022630"/>
    </source>
</evidence>
<comment type="caution">
    <text evidence="7">The sequence shown here is derived from an EMBL/GenBank/DDBJ whole genome shotgun (WGS) entry which is preliminary data.</text>
</comment>
<dbReference type="GO" id="GO:0004458">
    <property type="term" value="F:D-lactate dehydrogenase (cytochrome) activity"/>
    <property type="evidence" value="ECO:0007669"/>
    <property type="project" value="UniProtKB-EC"/>
</dbReference>
<protein>
    <submittedName>
        <fullName evidence="7">Oxidoreductase protein</fullName>
        <ecNumber evidence="7">1.1.2.4</ecNumber>
    </submittedName>
</protein>
<comment type="cofactor">
    <cofactor evidence="1">
        <name>FAD</name>
        <dbReference type="ChEBI" id="CHEBI:57692"/>
    </cofactor>
</comment>
<keyword evidence="5 7" id="KW-0560">Oxidoreductase</keyword>
<dbReference type="GO" id="GO:0022904">
    <property type="term" value="P:respiratory electron transport chain"/>
    <property type="evidence" value="ECO:0007669"/>
    <property type="project" value="TreeGrafter"/>
</dbReference>
<dbReference type="FunFam" id="3.30.465.10:FF:000001">
    <property type="entry name" value="D-2-hydroxyglutarate dehydrogenase, mitochondrial"/>
    <property type="match status" value="1"/>
</dbReference>
<evidence type="ECO:0000256" key="1">
    <source>
        <dbReference type="ARBA" id="ARBA00001974"/>
    </source>
</evidence>
<dbReference type="EMBL" id="AFNV02000003">
    <property type="protein sequence ID" value="ERJ20421.1"/>
    <property type="molecule type" value="Genomic_DNA"/>
</dbReference>
<dbReference type="SUPFAM" id="SSF55103">
    <property type="entry name" value="FAD-linked oxidases, C-terminal domain"/>
    <property type="match status" value="1"/>
</dbReference>
<organism evidence="7 8">
    <name type="scientific">Salinisphaera shabanensis E1L3A</name>
    <dbReference type="NCBI Taxonomy" id="1033802"/>
    <lineage>
        <taxon>Bacteria</taxon>
        <taxon>Pseudomonadati</taxon>
        <taxon>Pseudomonadota</taxon>
        <taxon>Gammaproteobacteria</taxon>
        <taxon>Salinisphaerales</taxon>
        <taxon>Salinisphaeraceae</taxon>
        <taxon>Salinisphaera</taxon>
    </lineage>
</organism>
<keyword evidence="3" id="KW-0285">Flavoprotein</keyword>
<name>U2E9Q5_9GAMM</name>
<dbReference type="InterPro" id="IPR016167">
    <property type="entry name" value="FAD-bd_PCMH_sub1"/>
</dbReference>
<reference evidence="7 8" key="1">
    <citation type="journal article" date="2011" name="J. Bacteriol.">
        <title>Genome sequence of Salinisphaera shabanensis, a gammaproteobacterium from the harsh, variable environment of the brine-seawater interface of the Shaban Deep in the Red Sea.</title>
        <authorList>
            <person name="Antunes A."/>
            <person name="Alam I."/>
            <person name="Bajic V.B."/>
            <person name="Stingl U."/>
        </authorList>
    </citation>
    <scope>NUCLEOTIDE SEQUENCE [LARGE SCALE GENOMIC DNA]</scope>
    <source>
        <strain evidence="7 8">E1L3A</strain>
    </source>
</reference>
<evidence type="ECO:0000256" key="2">
    <source>
        <dbReference type="ARBA" id="ARBA00008000"/>
    </source>
</evidence>
<dbReference type="InterPro" id="IPR016169">
    <property type="entry name" value="FAD-bd_PCMH_sub2"/>
</dbReference>
<dbReference type="PANTHER" id="PTHR43716:SF1">
    <property type="entry name" value="D-2-HYDROXYGLUTARATE DEHYDROGENASE, MITOCHONDRIAL"/>
    <property type="match status" value="1"/>
</dbReference>
<dbReference type="OrthoDB" id="9811557at2"/>
<proteinExistence type="inferred from homology"/>
<dbReference type="Gene3D" id="3.30.70.2740">
    <property type="match status" value="1"/>
</dbReference>
<feature type="domain" description="FAD-binding PCMH-type" evidence="6">
    <location>
        <begin position="36"/>
        <end position="215"/>
    </location>
</feature>
<dbReference type="eggNOG" id="COG0277">
    <property type="taxonomic scope" value="Bacteria"/>
</dbReference>
<dbReference type="Proteomes" id="UP000006242">
    <property type="component" value="Unassembled WGS sequence"/>
</dbReference>
<keyword evidence="4" id="KW-0274">FAD</keyword>
<dbReference type="Gene3D" id="1.10.45.10">
    <property type="entry name" value="Vanillyl-alcohol Oxidase, Chain A, domain 4"/>
    <property type="match status" value="1"/>
</dbReference>
<accession>U2E9Q5</accession>
<dbReference type="EC" id="1.1.2.4" evidence="7"/>
<dbReference type="InterPro" id="IPR006094">
    <property type="entry name" value="Oxid_FAD_bind_N"/>
</dbReference>
<dbReference type="GO" id="GO:0071949">
    <property type="term" value="F:FAD binding"/>
    <property type="evidence" value="ECO:0007669"/>
    <property type="project" value="InterPro"/>
</dbReference>
<dbReference type="InterPro" id="IPR016164">
    <property type="entry name" value="FAD-linked_Oxase-like_C"/>
</dbReference>
<dbReference type="SUPFAM" id="SSF56176">
    <property type="entry name" value="FAD-binding/transporter-associated domain-like"/>
    <property type="match status" value="1"/>
</dbReference>
<evidence type="ECO:0000259" key="6">
    <source>
        <dbReference type="PROSITE" id="PS51387"/>
    </source>
</evidence>
<dbReference type="STRING" id="1033802.SSPSH_000531"/>
<dbReference type="RefSeq" id="WP_006914180.1">
    <property type="nucleotide sequence ID" value="NZ_AFNV02000003.1"/>
</dbReference>
<evidence type="ECO:0000313" key="7">
    <source>
        <dbReference type="EMBL" id="ERJ20421.1"/>
    </source>
</evidence>
<comment type="similarity">
    <text evidence="2">Belongs to the FAD-binding oxidoreductase/transferase type 4 family.</text>
</comment>
<keyword evidence="8" id="KW-1185">Reference proteome</keyword>
<dbReference type="Pfam" id="PF02913">
    <property type="entry name" value="FAD-oxidase_C"/>
    <property type="match status" value="1"/>
</dbReference>
<evidence type="ECO:0000313" key="8">
    <source>
        <dbReference type="Proteomes" id="UP000006242"/>
    </source>
</evidence>
<dbReference type="Gene3D" id="3.30.43.10">
    <property type="entry name" value="Uridine Diphospho-n-acetylenolpyruvylglucosamine Reductase, domain 2"/>
    <property type="match status" value="1"/>
</dbReference>
<dbReference type="PROSITE" id="PS51387">
    <property type="entry name" value="FAD_PCMH"/>
    <property type="match status" value="1"/>
</dbReference>
<dbReference type="PANTHER" id="PTHR43716">
    <property type="entry name" value="D-2-HYDROXYGLUTARATE DEHYDROGENASE, MITOCHONDRIAL"/>
    <property type="match status" value="1"/>
</dbReference>
<reference evidence="7 8" key="2">
    <citation type="journal article" date="2013" name="PLoS ONE">
        <title>INDIGO - INtegrated Data Warehouse of MIcrobial GenOmes with Examples from the Red Sea Extremophiles.</title>
        <authorList>
            <person name="Alam I."/>
            <person name="Antunes A."/>
            <person name="Kamau A.A."/>
            <person name="Ba Alawi W."/>
            <person name="Kalkatawi M."/>
            <person name="Stingl U."/>
            <person name="Bajic V.B."/>
        </authorList>
    </citation>
    <scope>NUCLEOTIDE SEQUENCE [LARGE SCALE GENOMIC DNA]</scope>
    <source>
        <strain evidence="7 8">E1L3A</strain>
    </source>
</reference>
<sequence length="459" mass="49185">MALLADLQAAFEPGRVVVPEHIHSRHRSDWGVALADDEQPAALVYACNAGDVSRALEICGRYDCAVVAQGGLTGLTGAATPVDGCVIVSLERMRAIEEIDTAAATMTVEAGVALERIQQAAAEAGFFFPLDRGARGSCQIGGNIATNAGGNRVLRYGMARDLVLGLEVVLADGTVVTSLNKMQKNNAGYDIKHLFIGSEGTLGIITRVVLRLFPATTSECTALCAVSDYDAVLAFLAHAKAQLGPTLSAFEVMWPDFYRLALEAHGMRPPLDENHSAYILLDTLGTDTEADQARFEDTIASALDQGLIEDAVLAQSLADSERLWTLRGLAGEFSRVFTPRIDFDISVPIGDIGVFIERAHAGLIAQWPKARVLGWGHIADSNVHLSVSIDEQPQPLEAVERTIYALVREYGGSISAEHGIGLLKKPFLDYSRSPAEIALMQRMKQALDPAGLLNPGKVL</sequence>
<dbReference type="InterPro" id="IPR051264">
    <property type="entry name" value="FAD-oxidored/transferase_4"/>
</dbReference>
<evidence type="ECO:0000256" key="4">
    <source>
        <dbReference type="ARBA" id="ARBA00022827"/>
    </source>
</evidence>
<dbReference type="FunFam" id="1.10.45.10:FF:000001">
    <property type="entry name" value="D-lactate dehydrogenase mitochondrial"/>
    <property type="match status" value="1"/>
</dbReference>
<dbReference type="Gene3D" id="3.30.465.10">
    <property type="match status" value="1"/>
</dbReference>
<dbReference type="AlphaFoldDB" id="U2E9Q5"/>
<dbReference type="InterPro" id="IPR016166">
    <property type="entry name" value="FAD-bd_PCMH"/>
</dbReference>
<dbReference type="InterPro" id="IPR016171">
    <property type="entry name" value="Vanillyl_alc_oxidase_C-sub2"/>
</dbReference>
<dbReference type="Gene3D" id="3.30.70.2190">
    <property type="match status" value="1"/>
</dbReference>
<dbReference type="InterPro" id="IPR036318">
    <property type="entry name" value="FAD-bd_PCMH-like_sf"/>
</dbReference>
<dbReference type="Pfam" id="PF01565">
    <property type="entry name" value="FAD_binding_4"/>
    <property type="match status" value="1"/>
</dbReference>
<dbReference type="InterPro" id="IPR004113">
    <property type="entry name" value="FAD-bd_oxidored_4_C"/>
</dbReference>
<gene>
    <name evidence="7" type="ORF">SSPSH_000531</name>
</gene>
<evidence type="ECO:0000256" key="5">
    <source>
        <dbReference type="ARBA" id="ARBA00023002"/>
    </source>
</evidence>